<accession>A0A1G8H307</accession>
<evidence type="ECO:0000313" key="3">
    <source>
        <dbReference type="EMBL" id="SDI01062.1"/>
    </source>
</evidence>
<dbReference type="InterPro" id="IPR036928">
    <property type="entry name" value="AS_sf"/>
</dbReference>
<evidence type="ECO:0000313" key="4">
    <source>
        <dbReference type="Proteomes" id="UP000199017"/>
    </source>
</evidence>
<dbReference type="Pfam" id="PF01425">
    <property type="entry name" value="Amidase"/>
    <property type="match status" value="1"/>
</dbReference>
<dbReference type="InterPro" id="IPR020556">
    <property type="entry name" value="Amidase_CS"/>
</dbReference>
<evidence type="ECO:0000259" key="2">
    <source>
        <dbReference type="Pfam" id="PF01425"/>
    </source>
</evidence>
<dbReference type="InterPro" id="IPR023631">
    <property type="entry name" value="Amidase_dom"/>
</dbReference>
<evidence type="ECO:0000256" key="1">
    <source>
        <dbReference type="ARBA" id="ARBA00009199"/>
    </source>
</evidence>
<dbReference type="EMBL" id="FNDU01000004">
    <property type="protein sequence ID" value="SDI01062.1"/>
    <property type="molecule type" value="Genomic_DNA"/>
</dbReference>
<dbReference type="GO" id="GO:0016740">
    <property type="term" value="F:transferase activity"/>
    <property type="evidence" value="ECO:0007669"/>
    <property type="project" value="UniProtKB-KW"/>
</dbReference>
<keyword evidence="4" id="KW-1185">Reference proteome</keyword>
<comment type="similarity">
    <text evidence="1">Belongs to the amidase family.</text>
</comment>
<dbReference type="Proteomes" id="UP000199017">
    <property type="component" value="Unassembled WGS sequence"/>
</dbReference>
<dbReference type="InterPro" id="IPR000120">
    <property type="entry name" value="Amidase"/>
</dbReference>
<dbReference type="PANTHER" id="PTHR11895:SF7">
    <property type="entry name" value="GLUTAMYL-TRNA(GLN) AMIDOTRANSFERASE SUBUNIT A, MITOCHONDRIAL"/>
    <property type="match status" value="1"/>
</dbReference>
<dbReference type="SUPFAM" id="SSF75304">
    <property type="entry name" value="Amidase signature (AS) enzymes"/>
    <property type="match status" value="1"/>
</dbReference>
<organism evidence="3 4">
    <name type="scientific">Alteribacillus bidgolensis</name>
    <dbReference type="NCBI Taxonomy" id="930129"/>
    <lineage>
        <taxon>Bacteria</taxon>
        <taxon>Bacillati</taxon>
        <taxon>Bacillota</taxon>
        <taxon>Bacilli</taxon>
        <taxon>Bacillales</taxon>
        <taxon>Bacillaceae</taxon>
        <taxon>Alteribacillus</taxon>
    </lineage>
</organism>
<dbReference type="AlphaFoldDB" id="A0A1G8H307"/>
<dbReference type="RefSeq" id="WP_091583483.1">
    <property type="nucleotide sequence ID" value="NZ_FNDU01000004.1"/>
</dbReference>
<protein>
    <submittedName>
        <fullName evidence="3">Aspartyl-tRNA(Asn)/glutamyl-tRNA(Gln) amidotransferase subunit A</fullName>
    </submittedName>
</protein>
<proteinExistence type="inferred from homology"/>
<reference evidence="3 4" key="1">
    <citation type="submission" date="2016-10" db="EMBL/GenBank/DDBJ databases">
        <authorList>
            <person name="de Groot N.N."/>
        </authorList>
    </citation>
    <scope>NUCLEOTIDE SEQUENCE [LARGE SCALE GENOMIC DNA]</scope>
    <source>
        <strain evidence="4">P4B,CCM 7963,CECT 7998,DSM 25260,IBRC-M 10614,KCTC 13821</strain>
    </source>
</reference>
<dbReference type="OrthoDB" id="9811471at2"/>
<dbReference type="Gene3D" id="3.90.1300.10">
    <property type="entry name" value="Amidase signature (AS) domain"/>
    <property type="match status" value="1"/>
</dbReference>
<name>A0A1G8H307_9BACI</name>
<dbReference type="PROSITE" id="PS00571">
    <property type="entry name" value="AMIDASES"/>
    <property type="match status" value="1"/>
</dbReference>
<sequence>MDQMTISEIIQGYKQKTFSPGEITTFYLQRIKSLDHYYSAFITVPEDEVLARTEISEKKLKLDDDMHLLEGIPVTYKDIINTKGIRTTNGSQLEKEYIPRENAEVVKTLNDAGAINIGKVNLHEYAFGITSDNPFYGSVKNPWNTKRIAGGSSGGSAAAVAANFCLTSIGTDTAGSIRIPAACTGVLGIKPTYGMIDVKGIFPLSWTLDHAGPIAQNAEDLSIVMQALTKKSYQVSERENLKGFRVGIPKQYFNVNLDPAVSKQYYKALKDIERLGADLIEVDVSFIQDVLNTARNIATPEVGYVHKERVKSSLELYSNEAKKVFERSRKTGAHEYIDALQQRRKMTAEVTNLFGEIDVLITPTVPHLPVEIGTKYVELKGTKEAIDDSMIRNTCVFNITGHPALSIPCGLSDDNIPVGLQLIGNYYEERKLLELASIYEKAYLQPFYLQRSGIC</sequence>
<gene>
    <name evidence="3" type="ORF">SAMN05216352_10487</name>
</gene>
<feature type="domain" description="Amidase" evidence="2">
    <location>
        <begin position="22"/>
        <end position="433"/>
    </location>
</feature>
<dbReference type="STRING" id="930129.SAMN05216352_10487"/>
<dbReference type="PANTHER" id="PTHR11895">
    <property type="entry name" value="TRANSAMIDASE"/>
    <property type="match status" value="1"/>
</dbReference>
<keyword evidence="3" id="KW-0808">Transferase</keyword>